<evidence type="ECO:0000259" key="2">
    <source>
        <dbReference type="Pfam" id="PF14661"/>
    </source>
</evidence>
<keyword evidence="4" id="KW-1185">Reference proteome</keyword>
<feature type="domain" description="HAUS augmin-like complex subunit 6 N-terminal" evidence="2">
    <location>
        <begin position="37"/>
        <end position="249"/>
    </location>
</feature>
<evidence type="ECO:0000313" key="3">
    <source>
        <dbReference type="EMBL" id="KAG0590905.1"/>
    </source>
</evidence>
<dbReference type="GO" id="GO:0051225">
    <property type="term" value="P:spindle assembly"/>
    <property type="evidence" value="ECO:0007669"/>
    <property type="project" value="InterPro"/>
</dbReference>
<feature type="region of interest" description="Disordered" evidence="1">
    <location>
        <begin position="635"/>
        <end position="655"/>
    </location>
</feature>
<dbReference type="GO" id="GO:0070652">
    <property type="term" value="C:HAUS complex"/>
    <property type="evidence" value="ECO:0007669"/>
    <property type="project" value="InterPro"/>
</dbReference>
<dbReference type="GO" id="GO:1990498">
    <property type="term" value="C:mitotic spindle microtubule"/>
    <property type="evidence" value="ECO:0007669"/>
    <property type="project" value="TreeGrafter"/>
</dbReference>
<feature type="region of interest" description="Disordered" evidence="1">
    <location>
        <begin position="1"/>
        <end position="30"/>
    </location>
</feature>
<dbReference type="PANTHER" id="PTHR16151:SF2">
    <property type="entry name" value="HAUS AUGMIN-LIKE COMPLEX SUBUNIT 6"/>
    <property type="match status" value="1"/>
</dbReference>
<organism evidence="3 4">
    <name type="scientific">Ceratodon purpureus</name>
    <name type="common">Fire moss</name>
    <name type="synonym">Dicranum purpureum</name>
    <dbReference type="NCBI Taxonomy" id="3225"/>
    <lineage>
        <taxon>Eukaryota</taxon>
        <taxon>Viridiplantae</taxon>
        <taxon>Streptophyta</taxon>
        <taxon>Embryophyta</taxon>
        <taxon>Bryophyta</taxon>
        <taxon>Bryophytina</taxon>
        <taxon>Bryopsida</taxon>
        <taxon>Dicranidae</taxon>
        <taxon>Pseudoditrichales</taxon>
        <taxon>Ditrichaceae</taxon>
        <taxon>Ceratodon</taxon>
    </lineage>
</organism>
<dbReference type="EMBL" id="CM026421">
    <property type="protein sequence ID" value="KAG0590905.1"/>
    <property type="molecule type" value="Genomic_DNA"/>
</dbReference>
<dbReference type="Proteomes" id="UP000822688">
    <property type="component" value="Chromosome 1"/>
</dbReference>
<feature type="region of interest" description="Disordered" evidence="1">
    <location>
        <begin position="328"/>
        <end position="362"/>
    </location>
</feature>
<dbReference type="GO" id="GO:0008017">
    <property type="term" value="F:microtubule binding"/>
    <property type="evidence" value="ECO:0007669"/>
    <property type="project" value="TreeGrafter"/>
</dbReference>
<reference evidence="3" key="1">
    <citation type="submission" date="2020-06" db="EMBL/GenBank/DDBJ databases">
        <title>WGS assembly of Ceratodon purpureus strain R40.</title>
        <authorList>
            <person name="Carey S.B."/>
            <person name="Jenkins J."/>
            <person name="Shu S."/>
            <person name="Lovell J.T."/>
            <person name="Sreedasyam A."/>
            <person name="Maumus F."/>
            <person name="Tiley G.P."/>
            <person name="Fernandez-Pozo N."/>
            <person name="Barry K."/>
            <person name="Chen C."/>
            <person name="Wang M."/>
            <person name="Lipzen A."/>
            <person name="Daum C."/>
            <person name="Saski C.A."/>
            <person name="Payton A.C."/>
            <person name="Mcbreen J.C."/>
            <person name="Conrad R.E."/>
            <person name="Kollar L.M."/>
            <person name="Olsson S."/>
            <person name="Huttunen S."/>
            <person name="Landis J.B."/>
            <person name="Wickett N.J."/>
            <person name="Johnson M.G."/>
            <person name="Rensing S.A."/>
            <person name="Grimwood J."/>
            <person name="Schmutz J."/>
            <person name="Mcdaniel S.F."/>
        </authorList>
    </citation>
    <scope>NUCLEOTIDE SEQUENCE</scope>
    <source>
        <strain evidence="3">R40</strain>
    </source>
</reference>
<dbReference type="InterPro" id="IPR026797">
    <property type="entry name" value="HAUS_6"/>
</dbReference>
<feature type="region of interest" description="Disordered" evidence="1">
    <location>
        <begin position="668"/>
        <end position="698"/>
    </location>
</feature>
<dbReference type="Pfam" id="PF14661">
    <property type="entry name" value="HAUS6_N"/>
    <property type="match status" value="1"/>
</dbReference>
<dbReference type="InterPro" id="IPR028163">
    <property type="entry name" value="HAUS_6_N"/>
</dbReference>
<proteinExistence type="predicted"/>
<evidence type="ECO:0000313" key="4">
    <source>
        <dbReference type="Proteomes" id="UP000822688"/>
    </source>
</evidence>
<evidence type="ECO:0000256" key="1">
    <source>
        <dbReference type="SAM" id="MobiDB-lite"/>
    </source>
</evidence>
<gene>
    <name evidence="3" type="ORF">KC19_1G134300</name>
</gene>
<comment type="caution">
    <text evidence="3">The sequence shown here is derived from an EMBL/GenBank/DDBJ whole genome shotgun (WGS) entry which is preliminary data.</text>
</comment>
<dbReference type="AlphaFoldDB" id="A0A8T0J5V2"/>
<sequence length="748" mass="81827">MDVALKEKDREREKENADRDREREKEKEKEGDVEAALYANCLLLGLDPTVLGPGAGMRAGLFRHSNPRLGEALLHFLMCALRGPSLSAKDFAGVWPIFDAAQSRDFRKVVQGLINELESQGALPRSNSRVSSLATCCGQRFVELLWHLSAHALREVHRRTFPADVAANPLPASLTELVGPNTRPLSLLAVTKARIALERKRFMKGAAQAVQRQASWSSLAHDMTAEYRALCAEEAFQHQELEKLQESSDFLDDDILNDTEGFVARKAAPVSRASQLWKGILSHSERVAELASGPIEDLIARREHRYRIDGAVLRAAVDLGSVNLPVDSAPSSTVDHDSQRPRLEAGVSTEDDKSTKTPPPVDVGEILRRWTHALQAVHKQTLRLARSNNGAGPDLMMENVHGEDSVHAYTLRTTLGEHKQHCSSLLSLKNQLEGSMPGLETAITSLREQVDGSDAMAASRAAQDALMGFSKSRQATSIFREEGTEQNVGELGNTFTLPLELVPPSPALKLPYMSPISIGGYTHSKAALSGVTSMSPLDVLQEQEGLEGNGAYWNGGNDLTEGITSLRQAVMEAALQKPVPAVEDQAQQPTSTEHYFTPVSPLQINAKSEREVAHVATNANQPGIYVGKGAVHPFIPSQNGDKDVEERNGHSTDPQKIVQRGENVVAQEDSNGRQHMENGSWKYLQDPSRKKSPGLHVPELRPLSPPLILDYDSFDSTFDGTYDDLLAPMTDLDTAFMNNSDSGEKNSL</sequence>
<feature type="compositionally biased region" description="Basic and acidic residues" evidence="1">
    <location>
        <begin position="334"/>
        <end position="343"/>
    </location>
</feature>
<name>A0A8T0J5V2_CERPU</name>
<protein>
    <recommendedName>
        <fullName evidence="2">HAUS augmin-like complex subunit 6 N-terminal domain-containing protein</fullName>
    </recommendedName>
</protein>
<feature type="compositionally biased region" description="Basic and acidic residues" evidence="1">
    <location>
        <begin position="640"/>
        <end position="650"/>
    </location>
</feature>
<accession>A0A8T0J5V2</accession>
<dbReference type="PANTHER" id="PTHR16151">
    <property type="entry name" value="HAUS AUGMIN-LIKE COMPLEX SUBUNIT 6"/>
    <property type="match status" value="1"/>
</dbReference>